<dbReference type="InterPro" id="IPR001345">
    <property type="entry name" value="PG/BPGM_mutase_AS"/>
</dbReference>
<evidence type="ECO:0000256" key="1">
    <source>
        <dbReference type="ARBA" id="ARBA00008408"/>
    </source>
</evidence>
<evidence type="ECO:0000256" key="4">
    <source>
        <dbReference type="PIRSR" id="PIRSR613078-1"/>
    </source>
</evidence>
<proteinExistence type="inferred from homology"/>
<sequence>MSQNRRISINYTALPNCSIPLLANFKKEGKTVVVLVGLPARGKSYIGTKLTRYLNWVGINTRVFNVGVYRRRQAASHQDHDYFDSANREACKSRRKVAEEALCDLIAWLTEDDGEIGVFDATNTTRDRRLWIMEKCKANNLDVLFVESICNDPKVIEENVLEVKVSSPDYVGMDREEAMKDFMLRMQHYEAQYVPIDDDLDKDWSYIKIFNQGQRYLANRIEGNINSRIAYYLMNIRVKKRTIYLTRHGETELNVEGRIGGDSSLSARGHLFAKQLGAFMKEENLSDLKVWTSYLKRSIETAENVPCASVAHWKALDELDAGICDGMTYDEIQEKYPIEYARRDADKYHYRYPMGESYQDLVSRLEPVIMELERQSSVLVVCHQAVARCLLAYFEDKNQDELPYLRVPLHAIFKLTPIAYRCIVERVQLQVPAVDTHRPKPVSLEPNRSSFESLQTVPAYY</sequence>
<dbReference type="InterPro" id="IPR027417">
    <property type="entry name" value="P-loop_NTPase"/>
</dbReference>
<feature type="domain" description="6-phosphofructo-2-kinase" evidence="6">
    <location>
        <begin position="26"/>
        <end position="239"/>
    </location>
</feature>
<dbReference type="GO" id="GO:0006000">
    <property type="term" value="P:fructose metabolic process"/>
    <property type="evidence" value="ECO:0007669"/>
    <property type="project" value="InterPro"/>
</dbReference>
<organism evidence="7 8">
    <name type="scientific">Calicophoron daubneyi</name>
    <name type="common">Rumen fluke</name>
    <name type="synonym">Paramphistomum daubneyi</name>
    <dbReference type="NCBI Taxonomy" id="300641"/>
    <lineage>
        <taxon>Eukaryota</taxon>
        <taxon>Metazoa</taxon>
        <taxon>Spiralia</taxon>
        <taxon>Lophotrochozoa</taxon>
        <taxon>Platyhelminthes</taxon>
        <taxon>Trematoda</taxon>
        <taxon>Digenea</taxon>
        <taxon>Plagiorchiida</taxon>
        <taxon>Pronocephalata</taxon>
        <taxon>Paramphistomoidea</taxon>
        <taxon>Paramphistomidae</taxon>
        <taxon>Calicophoron</taxon>
    </lineage>
</organism>
<evidence type="ECO:0000259" key="6">
    <source>
        <dbReference type="Pfam" id="PF01591"/>
    </source>
</evidence>
<dbReference type="PIRSF" id="PIRSF000709">
    <property type="entry name" value="6PFK_2-Ptase"/>
    <property type="match status" value="1"/>
</dbReference>
<dbReference type="PRINTS" id="PR00991">
    <property type="entry name" value="6PFRUCTKNASE"/>
</dbReference>
<evidence type="ECO:0000256" key="5">
    <source>
        <dbReference type="PIRSR" id="PIRSR613078-2"/>
    </source>
</evidence>
<dbReference type="InterPro" id="IPR029033">
    <property type="entry name" value="His_PPase_superfam"/>
</dbReference>
<dbReference type="FunFam" id="3.40.50.1240:FF:000001">
    <property type="entry name" value="6-phosphofructo-2-kinase/fructose-2, 6-bisphosphatase 3 isoform 2"/>
    <property type="match status" value="1"/>
</dbReference>
<dbReference type="PANTHER" id="PTHR10606">
    <property type="entry name" value="6-PHOSPHOFRUCTO-2-KINASE/FRUCTOSE-2,6-BISPHOSPHATASE"/>
    <property type="match status" value="1"/>
</dbReference>
<dbReference type="GO" id="GO:0006003">
    <property type="term" value="P:fructose 2,6-bisphosphate metabolic process"/>
    <property type="evidence" value="ECO:0007669"/>
    <property type="project" value="InterPro"/>
</dbReference>
<accession>A0AAV2TER6</accession>
<dbReference type="InterPro" id="IPR003094">
    <property type="entry name" value="6Pfruct_kin"/>
</dbReference>
<dbReference type="GO" id="GO:0005829">
    <property type="term" value="C:cytosol"/>
    <property type="evidence" value="ECO:0007669"/>
    <property type="project" value="TreeGrafter"/>
</dbReference>
<dbReference type="GO" id="GO:0003873">
    <property type="term" value="F:6-phosphofructo-2-kinase activity"/>
    <property type="evidence" value="ECO:0007669"/>
    <property type="project" value="InterPro"/>
</dbReference>
<dbReference type="PANTHER" id="PTHR10606:SF44">
    <property type="entry name" value="6-PHOSPHOFRUCTO 2-KINASE_FRUCTOSE 2,6-BISPHOSPHATASE LONG FORM"/>
    <property type="match status" value="1"/>
</dbReference>
<evidence type="ECO:0000256" key="2">
    <source>
        <dbReference type="ARBA" id="ARBA00022741"/>
    </source>
</evidence>
<comment type="similarity">
    <text evidence="1">In the C-terminal section; belongs to the phosphoglycerate mutase family.</text>
</comment>
<protein>
    <recommendedName>
        <fullName evidence="6">6-phosphofructo-2-kinase domain-containing protein</fullName>
    </recommendedName>
</protein>
<reference evidence="7" key="1">
    <citation type="submission" date="2024-06" db="EMBL/GenBank/DDBJ databases">
        <authorList>
            <person name="Liu X."/>
            <person name="Lenzi L."/>
            <person name="Haldenby T S."/>
            <person name="Uol C."/>
        </authorList>
    </citation>
    <scope>NUCLEOTIDE SEQUENCE</scope>
</reference>
<dbReference type="Pfam" id="PF01591">
    <property type="entry name" value="6PF2K"/>
    <property type="match status" value="1"/>
</dbReference>
<keyword evidence="2" id="KW-0547">Nucleotide-binding</keyword>
<evidence type="ECO:0000313" key="7">
    <source>
        <dbReference type="EMBL" id="CAL5134777.1"/>
    </source>
</evidence>
<name>A0AAV2TER6_CALDB</name>
<dbReference type="InterPro" id="IPR013078">
    <property type="entry name" value="His_Pase_superF_clade-1"/>
</dbReference>
<comment type="caution">
    <text evidence="7">The sequence shown here is derived from an EMBL/GenBank/DDBJ whole genome shotgun (WGS) entry which is preliminary data.</text>
</comment>
<keyword evidence="3" id="KW-0067">ATP-binding</keyword>
<dbReference type="CDD" id="cd07067">
    <property type="entry name" value="HP_PGM_like"/>
    <property type="match status" value="1"/>
</dbReference>
<feature type="binding site" evidence="5">
    <location>
        <position position="297"/>
    </location>
    <ligand>
        <name>substrate</name>
    </ligand>
</feature>
<dbReference type="Gene3D" id="3.40.50.300">
    <property type="entry name" value="P-loop containing nucleotide triphosphate hydrolases"/>
    <property type="match status" value="1"/>
</dbReference>
<dbReference type="EMBL" id="CAXLJL010000223">
    <property type="protein sequence ID" value="CAL5134777.1"/>
    <property type="molecule type" value="Genomic_DNA"/>
</dbReference>
<feature type="active site" description="Proton donor/acceptor" evidence="4">
    <location>
        <position position="318"/>
    </location>
</feature>
<dbReference type="InterPro" id="IPR013079">
    <property type="entry name" value="6Phosfructo_kin"/>
</dbReference>
<dbReference type="PROSITE" id="PS00175">
    <property type="entry name" value="PG_MUTASE"/>
    <property type="match status" value="1"/>
</dbReference>
<dbReference type="Pfam" id="PF00300">
    <property type="entry name" value="His_Phos_1"/>
    <property type="match status" value="1"/>
</dbReference>
<dbReference type="FunFam" id="3.40.50.300:FF:000644">
    <property type="entry name" value="GpmB, Fructose-2,6-bisphosphatase"/>
    <property type="match status" value="1"/>
</dbReference>
<evidence type="ECO:0000256" key="3">
    <source>
        <dbReference type="ARBA" id="ARBA00022840"/>
    </source>
</evidence>
<dbReference type="Proteomes" id="UP001497525">
    <property type="component" value="Unassembled WGS sequence"/>
</dbReference>
<dbReference type="SMART" id="SM00855">
    <property type="entry name" value="PGAM"/>
    <property type="match status" value="1"/>
</dbReference>
<dbReference type="SUPFAM" id="SSF53254">
    <property type="entry name" value="Phosphoglycerate mutase-like"/>
    <property type="match status" value="1"/>
</dbReference>
<dbReference type="Gene3D" id="3.40.50.1240">
    <property type="entry name" value="Phosphoglycerate mutase-like"/>
    <property type="match status" value="1"/>
</dbReference>
<dbReference type="AlphaFoldDB" id="A0AAV2TER6"/>
<gene>
    <name evidence="7" type="ORF">CDAUBV1_LOCUS8738</name>
</gene>
<evidence type="ECO:0000313" key="8">
    <source>
        <dbReference type="Proteomes" id="UP001497525"/>
    </source>
</evidence>
<feature type="active site" description="Tele-phosphohistidine intermediate" evidence="4">
    <location>
        <position position="248"/>
    </location>
</feature>
<dbReference type="GO" id="GO:0005524">
    <property type="term" value="F:ATP binding"/>
    <property type="evidence" value="ECO:0007669"/>
    <property type="project" value="UniProtKB-KW"/>
</dbReference>
<dbReference type="SUPFAM" id="SSF52540">
    <property type="entry name" value="P-loop containing nucleoside triphosphate hydrolases"/>
    <property type="match status" value="1"/>
</dbReference>
<feature type="binding site" evidence="5">
    <location>
        <begin position="247"/>
        <end position="254"/>
    </location>
    <ligand>
        <name>substrate</name>
    </ligand>
</feature>
<dbReference type="GO" id="GO:0004331">
    <property type="term" value="F:fructose-2,6-bisphosphate 2-phosphatase activity"/>
    <property type="evidence" value="ECO:0007669"/>
    <property type="project" value="TreeGrafter"/>
</dbReference>